<dbReference type="AlphaFoldDB" id="A0A931GYJ0"/>
<dbReference type="CDD" id="cd24032">
    <property type="entry name" value="ASKHA_NBD_TsaB"/>
    <property type="match status" value="1"/>
</dbReference>
<evidence type="ECO:0000259" key="1">
    <source>
        <dbReference type="Pfam" id="PF00814"/>
    </source>
</evidence>
<keyword evidence="3" id="KW-1185">Reference proteome</keyword>
<dbReference type="InterPro" id="IPR022496">
    <property type="entry name" value="T6A_TsaB"/>
</dbReference>
<dbReference type="EMBL" id="JADWYR010000001">
    <property type="protein sequence ID" value="MBG9376257.1"/>
    <property type="molecule type" value="Genomic_DNA"/>
</dbReference>
<dbReference type="NCBIfam" id="TIGR03725">
    <property type="entry name" value="T6A_YeaZ"/>
    <property type="match status" value="1"/>
</dbReference>
<name>A0A931GYJ0_9BACT</name>
<gene>
    <name evidence="2" type="primary">tsaB</name>
    <name evidence="2" type="ORF">I5907_08420</name>
</gene>
<dbReference type="Pfam" id="PF00814">
    <property type="entry name" value="TsaD"/>
    <property type="match status" value="1"/>
</dbReference>
<dbReference type="Proteomes" id="UP000628448">
    <property type="component" value="Unassembled WGS sequence"/>
</dbReference>
<dbReference type="GO" id="GO:0002949">
    <property type="term" value="P:tRNA threonylcarbamoyladenosine modification"/>
    <property type="evidence" value="ECO:0007669"/>
    <property type="project" value="InterPro"/>
</dbReference>
<dbReference type="InterPro" id="IPR000905">
    <property type="entry name" value="Gcp-like_dom"/>
</dbReference>
<dbReference type="RefSeq" id="WP_196990272.1">
    <property type="nucleotide sequence ID" value="NZ_JADWYR010000001.1"/>
</dbReference>
<evidence type="ECO:0000313" key="3">
    <source>
        <dbReference type="Proteomes" id="UP000628448"/>
    </source>
</evidence>
<dbReference type="InterPro" id="IPR043129">
    <property type="entry name" value="ATPase_NBD"/>
</dbReference>
<dbReference type="GO" id="GO:0005829">
    <property type="term" value="C:cytosol"/>
    <property type="evidence" value="ECO:0007669"/>
    <property type="project" value="TreeGrafter"/>
</dbReference>
<sequence>MALLLSIDTATGYAGVCISENAYILALEESRDQKNHGAFLQPAIASLRNYTGVDLNMLDAVAVTAGPGSYTGLRVGLATAKGLCYALQKPLIMINTLEVMAQAVIETGEIIDTQNVVYCPMIDARRMEVFTALFDSSLNYIRQACAMILSEIPPDFFPPHTHIVFSGSGSNKLKQLEVKMHTSFSPVEHTIRQTAVLGHKAFDKQLFNNLAYSEPVYVKEFFTHQSVPKT</sequence>
<accession>A0A931GYJ0</accession>
<comment type="caution">
    <text evidence="2">The sequence shown here is derived from an EMBL/GenBank/DDBJ whole genome shotgun (WGS) entry which is preliminary data.</text>
</comment>
<dbReference type="PANTHER" id="PTHR11735:SF11">
    <property type="entry name" value="TRNA THREONYLCARBAMOYLADENOSINE BIOSYNTHESIS PROTEIN TSAB"/>
    <property type="match status" value="1"/>
</dbReference>
<protein>
    <submittedName>
        <fullName evidence="2">tRNA (Adenosine(37)-N6)-threonylcarbamoyltransferase complex dimerization subunit type 1 TsaB</fullName>
    </submittedName>
</protein>
<dbReference type="SUPFAM" id="SSF53067">
    <property type="entry name" value="Actin-like ATPase domain"/>
    <property type="match status" value="1"/>
</dbReference>
<dbReference type="Gene3D" id="3.30.420.40">
    <property type="match status" value="2"/>
</dbReference>
<evidence type="ECO:0000313" key="2">
    <source>
        <dbReference type="EMBL" id="MBG9376257.1"/>
    </source>
</evidence>
<organism evidence="2 3">
    <name type="scientific">Panacibacter microcysteis</name>
    <dbReference type="NCBI Taxonomy" id="2793269"/>
    <lineage>
        <taxon>Bacteria</taxon>
        <taxon>Pseudomonadati</taxon>
        <taxon>Bacteroidota</taxon>
        <taxon>Chitinophagia</taxon>
        <taxon>Chitinophagales</taxon>
        <taxon>Chitinophagaceae</taxon>
        <taxon>Panacibacter</taxon>
    </lineage>
</organism>
<reference evidence="2" key="1">
    <citation type="submission" date="2020-11" db="EMBL/GenBank/DDBJ databases">
        <title>Bacterial whole genome sequence for Panacibacter sp. DH6.</title>
        <authorList>
            <person name="Le V."/>
            <person name="Ko S."/>
            <person name="Ahn C.-Y."/>
            <person name="Oh H.-M."/>
        </authorList>
    </citation>
    <scope>NUCLEOTIDE SEQUENCE</scope>
    <source>
        <strain evidence="2">DH6</strain>
    </source>
</reference>
<proteinExistence type="predicted"/>
<dbReference type="PANTHER" id="PTHR11735">
    <property type="entry name" value="TRNA N6-ADENOSINE THREONYLCARBAMOYLTRANSFERASE"/>
    <property type="match status" value="1"/>
</dbReference>
<feature type="domain" description="Gcp-like" evidence="1">
    <location>
        <begin position="33"/>
        <end position="149"/>
    </location>
</feature>